<evidence type="ECO:0000313" key="2">
    <source>
        <dbReference type="Proteomes" id="UP000507470"/>
    </source>
</evidence>
<evidence type="ECO:0000313" key="1">
    <source>
        <dbReference type="EMBL" id="CAC5415602.1"/>
    </source>
</evidence>
<evidence type="ECO:0008006" key="3">
    <source>
        <dbReference type="Google" id="ProtNLM"/>
    </source>
</evidence>
<dbReference type="OrthoDB" id="8026949at2759"/>
<dbReference type="CDD" id="cd00303">
    <property type="entry name" value="retropepsin_like"/>
    <property type="match status" value="1"/>
</dbReference>
<dbReference type="Gene3D" id="2.40.70.10">
    <property type="entry name" value="Acid Proteases"/>
    <property type="match status" value="1"/>
</dbReference>
<dbReference type="InterPro" id="IPR001969">
    <property type="entry name" value="Aspartic_peptidase_AS"/>
</dbReference>
<keyword evidence="2" id="KW-1185">Reference proteome</keyword>
<organism evidence="1 2">
    <name type="scientific">Mytilus coruscus</name>
    <name type="common">Sea mussel</name>
    <dbReference type="NCBI Taxonomy" id="42192"/>
    <lineage>
        <taxon>Eukaryota</taxon>
        <taxon>Metazoa</taxon>
        <taxon>Spiralia</taxon>
        <taxon>Lophotrochozoa</taxon>
        <taxon>Mollusca</taxon>
        <taxon>Bivalvia</taxon>
        <taxon>Autobranchia</taxon>
        <taxon>Pteriomorphia</taxon>
        <taxon>Mytilida</taxon>
        <taxon>Mytiloidea</taxon>
        <taxon>Mytilidae</taxon>
        <taxon>Mytilinae</taxon>
        <taxon>Mytilus</taxon>
    </lineage>
</organism>
<proteinExistence type="predicted"/>
<dbReference type="GO" id="GO:0004190">
    <property type="term" value="F:aspartic-type endopeptidase activity"/>
    <property type="evidence" value="ECO:0007669"/>
    <property type="project" value="InterPro"/>
</dbReference>
<dbReference type="AlphaFoldDB" id="A0A6J8E7L3"/>
<dbReference type="GO" id="GO:0006508">
    <property type="term" value="P:proteolysis"/>
    <property type="evidence" value="ECO:0007669"/>
    <property type="project" value="InterPro"/>
</dbReference>
<dbReference type="PROSITE" id="PS00141">
    <property type="entry name" value="ASP_PROTEASE"/>
    <property type="match status" value="1"/>
</dbReference>
<accession>A0A6J8E7L3</accession>
<dbReference type="Proteomes" id="UP000507470">
    <property type="component" value="Unassembled WGS sequence"/>
</dbReference>
<reference evidence="1 2" key="1">
    <citation type="submission" date="2020-06" db="EMBL/GenBank/DDBJ databases">
        <authorList>
            <person name="Li R."/>
            <person name="Bekaert M."/>
        </authorList>
    </citation>
    <scope>NUCLEOTIDE SEQUENCE [LARGE SCALE GENOMIC DNA]</scope>
    <source>
        <strain evidence="2">wild</strain>
    </source>
</reference>
<name>A0A6J8E7L3_MYTCO</name>
<dbReference type="EMBL" id="CACVKT020008450">
    <property type="protein sequence ID" value="CAC5415602.1"/>
    <property type="molecule type" value="Genomic_DNA"/>
</dbReference>
<gene>
    <name evidence="1" type="ORF">MCOR_48290</name>
</gene>
<sequence length="247" mass="27348">MPVTIDNIEIAALIDSGSSINVISQQLFNSLPEHYRNSFKSANEKILLANNASINIVGTARIKIKVPTGKHWLHVYILSQTSNPLILGTNYLFTNKIVLDFGVSVPANSEFFMWSKLGKNVLYGTQGICTSSDYMNKIGLFTAKAVVSVDQKNSVPVKLMNVTNEPITIQRGKVLAIFKVLDTDYSITSLEPDNGKMQSVQNVQLSHRTENESDDSKFLSYFDIPSHLSDTENQNLVSVCSQINVCL</sequence>
<dbReference type="InterPro" id="IPR021109">
    <property type="entry name" value="Peptidase_aspartic_dom_sf"/>
</dbReference>
<dbReference type="SUPFAM" id="SSF50630">
    <property type="entry name" value="Acid proteases"/>
    <property type="match status" value="1"/>
</dbReference>
<protein>
    <recommendedName>
        <fullName evidence="3">Peptidase A2 domain-containing protein</fullName>
    </recommendedName>
</protein>